<feature type="region of interest" description="Disordered" evidence="1">
    <location>
        <begin position="48"/>
        <end position="98"/>
    </location>
</feature>
<gene>
    <name evidence="2" type="ORF">GN244_ATG12157</name>
    <name evidence="3" type="ORF">GN958_ATG09067</name>
</gene>
<dbReference type="EMBL" id="WSZM01000295">
    <property type="protein sequence ID" value="KAF4035814.1"/>
    <property type="molecule type" value="Genomic_DNA"/>
</dbReference>
<organism evidence="2 4">
    <name type="scientific">Phytophthora infestans</name>
    <name type="common">Potato late blight agent</name>
    <name type="synonym">Botrytis infestans</name>
    <dbReference type="NCBI Taxonomy" id="4787"/>
    <lineage>
        <taxon>Eukaryota</taxon>
        <taxon>Sar</taxon>
        <taxon>Stramenopiles</taxon>
        <taxon>Oomycota</taxon>
        <taxon>Peronosporomycetes</taxon>
        <taxon>Peronosporales</taxon>
        <taxon>Peronosporaceae</taxon>
        <taxon>Phytophthora</taxon>
    </lineage>
</organism>
<evidence type="ECO:0000313" key="4">
    <source>
        <dbReference type="Proteomes" id="UP000602510"/>
    </source>
</evidence>
<protein>
    <submittedName>
        <fullName evidence="2">Uncharacterized protein</fullName>
    </submittedName>
</protein>
<dbReference type="AlphaFoldDB" id="A0A833SNF5"/>
<name>A0A833SNF5_PHYIN</name>
<keyword evidence="4" id="KW-1185">Reference proteome</keyword>
<evidence type="ECO:0000313" key="3">
    <source>
        <dbReference type="EMBL" id="KAF4141737.1"/>
    </source>
</evidence>
<reference evidence="2" key="1">
    <citation type="submission" date="2020-04" db="EMBL/GenBank/DDBJ databases">
        <title>Hybrid Assembly of Korean Phytophthora infestans isolates.</title>
        <authorList>
            <person name="Prokchorchik M."/>
            <person name="Lee Y."/>
            <person name="Seo J."/>
            <person name="Cho J.-H."/>
            <person name="Park Y.-E."/>
            <person name="Jang D.-C."/>
            <person name="Im J.-S."/>
            <person name="Choi J.-G."/>
            <person name="Park H.-J."/>
            <person name="Lee G.-B."/>
            <person name="Lee Y.-G."/>
            <person name="Hong S.-Y."/>
            <person name="Cho K."/>
            <person name="Sohn K.H."/>
        </authorList>
    </citation>
    <scope>NUCLEOTIDE SEQUENCE</scope>
    <source>
        <strain evidence="2">KR_1_A1</strain>
        <strain evidence="3">KR_2_A2</strain>
    </source>
</reference>
<dbReference type="Proteomes" id="UP000602510">
    <property type="component" value="Unassembled WGS sequence"/>
</dbReference>
<proteinExistence type="predicted"/>
<comment type="caution">
    <text evidence="2">The sequence shown here is derived from an EMBL/GenBank/DDBJ whole genome shotgun (WGS) entry which is preliminary data.</text>
</comment>
<dbReference type="EMBL" id="JAACNO010001267">
    <property type="protein sequence ID" value="KAF4141737.1"/>
    <property type="molecule type" value="Genomic_DNA"/>
</dbReference>
<sequence>MLLLAVDPSRRTASTFHRNFGVIRIERQLEGVMAHFASMAATLARQQPTSSAAVAEATPQPQRPPIKEFTAAQRGQRSQCGLISYGPCRSRRPVSEDPHRLADANLRLSEHPITTSTRAAALQPHRVQPPPRFNTRLIQC</sequence>
<dbReference type="Proteomes" id="UP000704712">
    <property type="component" value="Unassembled WGS sequence"/>
</dbReference>
<accession>A0A833SNF5</accession>
<evidence type="ECO:0000256" key="1">
    <source>
        <dbReference type="SAM" id="MobiDB-lite"/>
    </source>
</evidence>
<evidence type="ECO:0000313" key="2">
    <source>
        <dbReference type="EMBL" id="KAF4035814.1"/>
    </source>
</evidence>